<evidence type="ECO:0000313" key="10">
    <source>
        <dbReference type="EMBL" id="GFR78247.1"/>
    </source>
</evidence>
<dbReference type="InterPro" id="IPR018011">
    <property type="entry name" value="Carb_sulfotrans_8-10"/>
</dbReference>
<keyword evidence="7" id="KW-0472">Membrane</keyword>
<dbReference type="GO" id="GO:0008146">
    <property type="term" value="F:sulfotransferase activity"/>
    <property type="evidence" value="ECO:0007669"/>
    <property type="project" value="InterPro"/>
</dbReference>
<comment type="similarity">
    <text evidence="2 9">Belongs to the sulfotransferase 2 family.</text>
</comment>
<keyword evidence="3 9" id="KW-0808">Transferase</keyword>
<keyword evidence="6 9" id="KW-0333">Golgi apparatus</keyword>
<evidence type="ECO:0000256" key="5">
    <source>
        <dbReference type="ARBA" id="ARBA00022989"/>
    </source>
</evidence>
<dbReference type="EC" id="2.8.2.-" evidence="9"/>
<comment type="caution">
    <text evidence="10">The sequence shown here is derived from an EMBL/GenBank/DDBJ whole genome shotgun (WGS) entry which is preliminary data.</text>
</comment>
<keyword evidence="9" id="KW-0119">Carbohydrate metabolism</keyword>
<dbReference type="Pfam" id="PF03567">
    <property type="entry name" value="Sulfotransfer_2"/>
    <property type="match status" value="1"/>
</dbReference>
<keyword evidence="8 9" id="KW-0325">Glycoprotein</keyword>
<sequence length="305" mass="35495">MSLDLGQLSLAKYPEDERRDIAGQAFTFMFARNPFHRMFSAYCDKLFMLAPQTGFIVKHIRKSMRREQLQRQGAGENFIYMGPEYNITFAQALVHAIQSRDPHFLQISKQCNPCDINFNVLGRMESLDIDSRYILTKLNRSHIMENTMECDEFRESRDQGIIEELVQRVFSVLKRKKEEMSKFKALVRTWKVFHIRGLVRDDISFPLSVAEAENASVSRITELGVAAMHRSGTPAERLAQRDKYYKQAFRSVSLADILRFSRSVTSDCRLFGYDCYPAEIYHGRQEGDEEDNIFSNDKYIYDGLI</sequence>
<dbReference type="GO" id="GO:0000139">
    <property type="term" value="C:Golgi membrane"/>
    <property type="evidence" value="ECO:0007669"/>
    <property type="project" value="UniProtKB-SubCell"/>
</dbReference>
<evidence type="ECO:0000256" key="3">
    <source>
        <dbReference type="ARBA" id="ARBA00022679"/>
    </source>
</evidence>
<evidence type="ECO:0000256" key="2">
    <source>
        <dbReference type="ARBA" id="ARBA00006339"/>
    </source>
</evidence>
<dbReference type="AlphaFoldDB" id="A0AAV4FXR5"/>
<evidence type="ECO:0000256" key="9">
    <source>
        <dbReference type="RuleBase" id="RU364020"/>
    </source>
</evidence>
<gene>
    <name evidence="10" type="ORF">ElyMa_005845900</name>
</gene>
<accession>A0AAV4FXR5</accession>
<evidence type="ECO:0000256" key="4">
    <source>
        <dbReference type="ARBA" id="ARBA00022692"/>
    </source>
</evidence>
<evidence type="ECO:0000256" key="8">
    <source>
        <dbReference type="ARBA" id="ARBA00023180"/>
    </source>
</evidence>
<dbReference type="EMBL" id="BMAT01011731">
    <property type="protein sequence ID" value="GFR78247.1"/>
    <property type="molecule type" value="Genomic_DNA"/>
</dbReference>
<name>A0AAV4FXR5_9GAST</name>
<keyword evidence="4" id="KW-0812">Transmembrane</keyword>
<comment type="subcellular location">
    <subcellularLocation>
        <location evidence="1 9">Golgi apparatus membrane</location>
        <topology evidence="1 9">Single-pass type II membrane protein</topology>
    </subcellularLocation>
</comment>
<keyword evidence="9" id="KW-0735">Signal-anchor</keyword>
<evidence type="ECO:0000256" key="6">
    <source>
        <dbReference type="ARBA" id="ARBA00023034"/>
    </source>
</evidence>
<dbReference type="GO" id="GO:0016051">
    <property type="term" value="P:carbohydrate biosynthetic process"/>
    <property type="evidence" value="ECO:0007669"/>
    <property type="project" value="InterPro"/>
</dbReference>
<proteinExistence type="inferred from homology"/>
<dbReference type="Proteomes" id="UP000762676">
    <property type="component" value="Unassembled WGS sequence"/>
</dbReference>
<dbReference type="PANTHER" id="PTHR12137:SF54">
    <property type="entry name" value="CARBOHYDRATE SULFOTRANSFERASE"/>
    <property type="match status" value="1"/>
</dbReference>
<keyword evidence="5" id="KW-1133">Transmembrane helix</keyword>
<dbReference type="PANTHER" id="PTHR12137">
    <property type="entry name" value="CARBOHYDRATE SULFOTRANSFERASE"/>
    <property type="match status" value="1"/>
</dbReference>
<reference evidence="10 11" key="1">
    <citation type="journal article" date="2021" name="Elife">
        <title>Chloroplast acquisition without the gene transfer in kleptoplastic sea slugs, Plakobranchus ocellatus.</title>
        <authorList>
            <person name="Maeda T."/>
            <person name="Takahashi S."/>
            <person name="Yoshida T."/>
            <person name="Shimamura S."/>
            <person name="Takaki Y."/>
            <person name="Nagai Y."/>
            <person name="Toyoda A."/>
            <person name="Suzuki Y."/>
            <person name="Arimoto A."/>
            <person name="Ishii H."/>
            <person name="Satoh N."/>
            <person name="Nishiyama T."/>
            <person name="Hasebe M."/>
            <person name="Maruyama T."/>
            <person name="Minagawa J."/>
            <person name="Obokata J."/>
            <person name="Shigenobu S."/>
        </authorList>
    </citation>
    <scope>NUCLEOTIDE SEQUENCE [LARGE SCALE GENOMIC DNA]</scope>
</reference>
<keyword evidence="11" id="KW-1185">Reference proteome</keyword>
<protein>
    <recommendedName>
        <fullName evidence="9">Carbohydrate sulfotransferase</fullName>
        <ecNumber evidence="9">2.8.2.-</ecNumber>
    </recommendedName>
</protein>
<evidence type="ECO:0000256" key="1">
    <source>
        <dbReference type="ARBA" id="ARBA00004323"/>
    </source>
</evidence>
<evidence type="ECO:0000313" key="11">
    <source>
        <dbReference type="Proteomes" id="UP000762676"/>
    </source>
</evidence>
<evidence type="ECO:0000256" key="7">
    <source>
        <dbReference type="ARBA" id="ARBA00023136"/>
    </source>
</evidence>
<organism evidence="10 11">
    <name type="scientific">Elysia marginata</name>
    <dbReference type="NCBI Taxonomy" id="1093978"/>
    <lineage>
        <taxon>Eukaryota</taxon>
        <taxon>Metazoa</taxon>
        <taxon>Spiralia</taxon>
        <taxon>Lophotrochozoa</taxon>
        <taxon>Mollusca</taxon>
        <taxon>Gastropoda</taxon>
        <taxon>Heterobranchia</taxon>
        <taxon>Euthyneura</taxon>
        <taxon>Panpulmonata</taxon>
        <taxon>Sacoglossa</taxon>
        <taxon>Placobranchoidea</taxon>
        <taxon>Plakobranchidae</taxon>
        <taxon>Elysia</taxon>
    </lineage>
</organism>
<dbReference type="InterPro" id="IPR005331">
    <property type="entry name" value="Sulfotransferase"/>
</dbReference>